<evidence type="ECO:0008006" key="4">
    <source>
        <dbReference type="Google" id="ProtNLM"/>
    </source>
</evidence>
<feature type="transmembrane region" description="Helical" evidence="1">
    <location>
        <begin position="156"/>
        <end position="174"/>
    </location>
</feature>
<keyword evidence="1" id="KW-0812">Transmembrane</keyword>
<feature type="transmembrane region" description="Helical" evidence="1">
    <location>
        <begin position="228"/>
        <end position="245"/>
    </location>
</feature>
<dbReference type="RefSeq" id="WP_170053507.1">
    <property type="nucleotide sequence ID" value="NZ_JABBKX010000002.1"/>
</dbReference>
<reference evidence="2 3" key="1">
    <citation type="submission" date="2020-03" db="EMBL/GenBank/DDBJ databases">
        <authorList>
            <person name="Sun Q."/>
        </authorList>
    </citation>
    <scope>NUCLEOTIDE SEQUENCE [LARGE SCALE GENOMIC DNA]</scope>
    <source>
        <strain evidence="2 3">JC162</strain>
    </source>
</reference>
<feature type="transmembrane region" description="Helical" evidence="1">
    <location>
        <begin position="347"/>
        <end position="369"/>
    </location>
</feature>
<accession>A0A848EDA6</accession>
<keyword evidence="1" id="KW-1133">Transmembrane helix</keyword>
<organism evidence="2 3">
    <name type="scientific">Neoroseomonas marina</name>
    <dbReference type="NCBI Taxonomy" id="1232220"/>
    <lineage>
        <taxon>Bacteria</taxon>
        <taxon>Pseudomonadati</taxon>
        <taxon>Pseudomonadota</taxon>
        <taxon>Alphaproteobacteria</taxon>
        <taxon>Acetobacterales</taxon>
        <taxon>Acetobacteraceae</taxon>
        <taxon>Neoroseomonas</taxon>
    </lineage>
</organism>
<name>A0A848EDA6_9PROT</name>
<feature type="transmembrane region" description="Helical" evidence="1">
    <location>
        <begin position="194"/>
        <end position="216"/>
    </location>
</feature>
<evidence type="ECO:0000256" key="1">
    <source>
        <dbReference type="SAM" id="Phobius"/>
    </source>
</evidence>
<feature type="transmembrane region" description="Helical" evidence="1">
    <location>
        <begin position="265"/>
        <end position="282"/>
    </location>
</feature>
<dbReference type="EMBL" id="JABBKX010000002">
    <property type="protein sequence ID" value="NMJ41288.1"/>
    <property type="molecule type" value="Genomic_DNA"/>
</dbReference>
<feature type="transmembrane region" description="Helical" evidence="1">
    <location>
        <begin position="289"/>
        <end position="311"/>
    </location>
</feature>
<feature type="transmembrane region" description="Helical" evidence="1">
    <location>
        <begin position="381"/>
        <end position="400"/>
    </location>
</feature>
<dbReference type="AlphaFoldDB" id="A0A848EDA6"/>
<dbReference type="Proteomes" id="UP000548582">
    <property type="component" value="Unassembled WGS sequence"/>
</dbReference>
<feature type="transmembrane region" description="Helical" evidence="1">
    <location>
        <begin position="97"/>
        <end position="119"/>
    </location>
</feature>
<feature type="transmembrane region" description="Helical" evidence="1">
    <location>
        <begin position="6"/>
        <end position="23"/>
    </location>
</feature>
<comment type="caution">
    <text evidence="2">The sequence shown here is derived from an EMBL/GenBank/DDBJ whole genome shotgun (WGS) entry which is preliminary data.</text>
</comment>
<feature type="transmembrane region" description="Helical" evidence="1">
    <location>
        <begin position="131"/>
        <end position="149"/>
    </location>
</feature>
<sequence>MLPVVIFAVVVMVAVHVGLLVTMDPGFLQGHLADPDAYMRVVRVLELRQGAAWFDTITPALAAPEGLSLHWTRPLDILILLPALALEQLGGLDPRQAIFLAGGLVSPPLHLAATLAAAWGAAGLWDRQRAPLYAVLMMAASPAAANYSAPGRADHHALILFAVTLGLAAAIHALRPGARGGVAMVAGAAFGFGVWVGPEALIVALPVLLAIGLAALLAEDGRPAATQGVRMTAGMAAMLLVAILVERPPSGWLAVETDRVSVEHLALALLCSGAFMVLRPVASGPRLRRWLVGVAAGAAAVGAFVAVFPVLPQRVAEDADAAIAQMLRLHHDLIAEMQPLPPFGPGGVATAGFLMGGVPVLGLLAIALAMRGWRRDGSWPAGLVLGMTLLAGIAAAFAAVRFALDLAAPAAIAAAGVMGQVLARSWPREPALRLVLGLVLVLGCLAVPRLTRDRAEAERIGSAGGTAAIGSACDATALAAWLAGARQHVAPADHAPILVMEDMNAGPEIAWRSGIRGVSGPYHRGGDAFVDVLRAFTATDDGAARAILRRRQADLIAVCTTDLPTDNAADFVTRLRRGEAPPWLRAIPLPDSLGGYRLFAVDPGA</sequence>
<feature type="transmembrane region" description="Helical" evidence="1">
    <location>
        <begin position="430"/>
        <end position="450"/>
    </location>
</feature>
<evidence type="ECO:0000313" key="2">
    <source>
        <dbReference type="EMBL" id="NMJ41288.1"/>
    </source>
</evidence>
<keyword evidence="3" id="KW-1185">Reference proteome</keyword>
<proteinExistence type="predicted"/>
<keyword evidence="1" id="KW-0472">Membrane</keyword>
<protein>
    <recommendedName>
        <fullName evidence="4">Glycosyltransferase RgtA/B/C/D-like domain-containing protein</fullName>
    </recommendedName>
</protein>
<evidence type="ECO:0000313" key="3">
    <source>
        <dbReference type="Proteomes" id="UP000548582"/>
    </source>
</evidence>
<gene>
    <name evidence="2" type="ORF">GWK16_08560</name>
</gene>